<proteinExistence type="predicted"/>
<name>A0A9P4JS36_9PLEO</name>
<organism evidence="2 3">
    <name type="scientific">Delitschia confertaspora ATCC 74209</name>
    <dbReference type="NCBI Taxonomy" id="1513339"/>
    <lineage>
        <taxon>Eukaryota</taxon>
        <taxon>Fungi</taxon>
        <taxon>Dikarya</taxon>
        <taxon>Ascomycota</taxon>
        <taxon>Pezizomycotina</taxon>
        <taxon>Dothideomycetes</taxon>
        <taxon>Pleosporomycetidae</taxon>
        <taxon>Pleosporales</taxon>
        <taxon>Delitschiaceae</taxon>
        <taxon>Delitschia</taxon>
    </lineage>
</organism>
<keyword evidence="3" id="KW-1185">Reference proteome</keyword>
<dbReference type="AlphaFoldDB" id="A0A9P4JS36"/>
<protein>
    <recommendedName>
        <fullName evidence="1">DUF7708 domain-containing protein</fullName>
    </recommendedName>
</protein>
<evidence type="ECO:0000259" key="1">
    <source>
        <dbReference type="Pfam" id="PF24809"/>
    </source>
</evidence>
<feature type="domain" description="DUF7708" evidence="1">
    <location>
        <begin position="1"/>
        <end position="129"/>
    </location>
</feature>
<evidence type="ECO:0000313" key="2">
    <source>
        <dbReference type="EMBL" id="KAF2203369.1"/>
    </source>
</evidence>
<gene>
    <name evidence="2" type="ORF">GQ43DRAFT_367054</name>
</gene>
<accession>A0A9P4JS36</accession>
<dbReference type="EMBL" id="ML993905">
    <property type="protein sequence ID" value="KAF2203369.1"/>
    <property type="molecule type" value="Genomic_DNA"/>
</dbReference>
<comment type="caution">
    <text evidence="2">The sequence shown here is derived from an EMBL/GenBank/DDBJ whole genome shotgun (WGS) entry which is preliminary data.</text>
</comment>
<dbReference type="OrthoDB" id="61900at2759"/>
<dbReference type="Pfam" id="PF24809">
    <property type="entry name" value="DUF7708"/>
    <property type="match status" value="1"/>
</dbReference>
<evidence type="ECO:0000313" key="3">
    <source>
        <dbReference type="Proteomes" id="UP000799536"/>
    </source>
</evidence>
<reference evidence="2" key="1">
    <citation type="journal article" date="2020" name="Stud. Mycol.">
        <title>101 Dothideomycetes genomes: a test case for predicting lifestyles and emergence of pathogens.</title>
        <authorList>
            <person name="Haridas S."/>
            <person name="Albert R."/>
            <person name="Binder M."/>
            <person name="Bloem J."/>
            <person name="Labutti K."/>
            <person name="Salamov A."/>
            <person name="Andreopoulos B."/>
            <person name="Baker S."/>
            <person name="Barry K."/>
            <person name="Bills G."/>
            <person name="Bluhm B."/>
            <person name="Cannon C."/>
            <person name="Castanera R."/>
            <person name="Culley D."/>
            <person name="Daum C."/>
            <person name="Ezra D."/>
            <person name="Gonzalez J."/>
            <person name="Henrissat B."/>
            <person name="Kuo A."/>
            <person name="Liang C."/>
            <person name="Lipzen A."/>
            <person name="Lutzoni F."/>
            <person name="Magnuson J."/>
            <person name="Mondo S."/>
            <person name="Nolan M."/>
            <person name="Ohm R."/>
            <person name="Pangilinan J."/>
            <person name="Park H.-J."/>
            <person name="Ramirez L."/>
            <person name="Alfaro M."/>
            <person name="Sun H."/>
            <person name="Tritt A."/>
            <person name="Yoshinaga Y."/>
            <person name="Zwiers L.-H."/>
            <person name="Turgeon B."/>
            <person name="Goodwin S."/>
            <person name="Spatafora J."/>
            <person name="Crous P."/>
            <person name="Grigoriev I."/>
        </authorList>
    </citation>
    <scope>NUCLEOTIDE SEQUENCE</scope>
    <source>
        <strain evidence="2">ATCC 74209</strain>
    </source>
</reference>
<sequence length="157" mass="18536">MDVMSQHHPEYVSLAWGTMKFLFVLVLNHEETISELAKAFSKIGDVLSRAKLQLLAFKTVWMEEAAQALYVEIISFMTRCLEWYDSSSRKHAWKAFKHPYKLHFKDLKDMVEEKARRMDDMAQTLSHVKINEMYRMLARMEKNMSSKSAKSTYAFLR</sequence>
<dbReference type="Proteomes" id="UP000799536">
    <property type="component" value="Unassembled WGS sequence"/>
</dbReference>
<dbReference type="InterPro" id="IPR056125">
    <property type="entry name" value="DUF7708"/>
</dbReference>